<gene>
    <name evidence="1" type="ORF">CBR_g67074</name>
</gene>
<evidence type="ECO:0000313" key="1">
    <source>
        <dbReference type="EMBL" id="GBG93366.1"/>
    </source>
</evidence>
<dbReference type="AlphaFoldDB" id="A0A388MFM9"/>
<comment type="caution">
    <text evidence="1">The sequence shown here is derived from an EMBL/GenBank/DDBJ whole genome shotgun (WGS) entry which is preliminary data.</text>
</comment>
<evidence type="ECO:0000313" key="2">
    <source>
        <dbReference type="Proteomes" id="UP000265515"/>
    </source>
</evidence>
<sequence>MACDMVEEENGDVLGAVRCGARDEVGMFSQAANNDIDAIMFTDGGDDGVVRVDGEVLPVEVRAPNFEGVDHDEEFLLVGGVVHLRRKELLASEGDGVLVGWSLGVGGGIFDGGGFKGVAREVLGWDGSKREFGCVSGNVEMLRGVGDLEDGGRGDGLFEEVEGVLAAVVPSEGFVLAGAFAELGVEFLLFEDREDLAEMLKVGLEGGPVDKDTIKVNNVTDFEEVAKDVVHGGLECGGAVGEFEGRHEKLVVPKARTECGLVGVLLADADLVEATAEVNFGKIFGSMETIKKLGDPRWGVLVPDRDPVIRFKAR</sequence>
<keyword evidence="2" id="KW-1185">Reference proteome</keyword>
<accession>A0A388MFM9</accession>
<reference evidence="1 2" key="1">
    <citation type="journal article" date="2018" name="Cell">
        <title>The Chara Genome: Secondary Complexity and Implications for Plant Terrestrialization.</title>
        <authorList>
            <person name="Nishiyama T."/>
            <person name="Sakayama H."/>
            <person name="Vries J.D."/>
            <person name="Buschmann H."/>
            <person name="Saint-Marcoux D."/>
            <person name="Ullrich K.K."/>
            <person name="Haas F.B."/>
            <person name="Vanderstraeten L."/>
            <person name="Becker D."/>
            <person name="Lang D."/>
            <person name="Vosolsobe S."/>
            <person name="Rombauts S."/>
            <person name="Wilhelmsson P.K.I."/>
            <person name="Janitza P."/>
            <person name="Kern R."/>
            <person name="Heyl A."/>
            <person name="Rumpler F."/>
            <person name="Villalobos L.I.A.C."/>
            <person name="Clay J.M."/>
            <person name="Skokan R."/>
            <person name="Toyoda A."/>
            <person name="Suzuki Y."/>
            <person name="Kagoshima H."/>
            <person name="Schijlen E."/>
            <person name="Tajeshwar N."/>
            <person name="Catarino B."/>
            <person name="Hetherington A.J."/>
            <person name="Saltykova A."/>
            <person name="Bonnot C."/>
            <person name="Breuninger H."/>
            <person name="Symeonidi A."/>
            <person name="Radhakrishnan G.V."/>
            <person name="Van Nieuwerburgh F."/>
            <person name="Deforce D."/>
            <person name="Chang C."/>
            <person name="Karol K.G."/>
            <person name="Hedrich R."/>
            <person name="Ulvskov P."/>
            <person name="Glockner G."/>
            <person name="Delwiche C.F."/>
            <person name="Petrasek J."/>
            <person name="Van de Peer Y."/>
            <person name="Friml J."/>
            <person name="Beilby M."/>
            <person name="Dolan L."/>
            <person name="Kohara Y."/>
            <person name="Sugano S."/>
            <person name="Fujiyama A."/>
            <person name="Delaux P.-M."/>
            <person name="Quint M."/>
            <person name="TheiBen G."/>
            <person name="Hagemann M."/>
            <person name="Harholt J."/>
            <person name="Dunand C."/>
            <person name="Zachgo S."/>
            <person name="Langdale J."/>
            <person name="Maumus F."/>
            <person name="Straeten D.V.D."/>
            <person name="Gould S.B."/>
            <person name="Rensing S.A."/>
        </authorList>
    </citation>
    <scope>NUCLEOTIDE SEQUENCE [LARGE SCALE GENOMIC DNA]</scope>
    <source>
        <strain evidence="1 2">S276</strain>
    </source>
</reference>
<name>A0A388MFM9_CHABU</name>
<organism evidence="1 2">
    <name type="scientific">Chara braunii</name>
    <name type="common">Braun's stonewort</name>
    <dbReference type="NCBI Taxonomy" id="69332"/>
    <lineage>
        <taxon>Eukaryota</taxon>
        <taxon>Viridiplantae</taxon>
        <taxon>Streptophyta</taxon>
        <taxon>Charophyceae</taxon>
        <taxon>Charales</taxon>
        <taxon>Characeae</taxon>
        <taxon>Chara</taxon>
    </lineage>
</organism>
<proteinExistence type="predicted"/>
<dbReference type="EMBL" id="BFEA01001556">
    <property type="protein sequence ID" value="GBG93366.1"/>
    <property type="molecule type" value="Genomic_DNA"/>
</dbReference>
<dbReference type="Proteomes" id="UP000265515">
    <property type="component" value="Unassembled WGS sequence"/>
</dbReference>
<dbReference type="Gramene" id="GBG93366">
    <property type="protein sequence ID" value="GBG93366"/>
    <property type="gene ID" value="CBR_g67074"/>
</dbReference>
<dbReference type="OrthoDB" id="10672405at2759"/>
<protein>
    <submittedName>
        <fullName evidence="1">Uncharacterized protein</fullName>
    </submittedName>
</protein>